<evidence type="ECO:0000313" key="3">
    <source>
        <dbReference type="Proteomes" id="UP000283255"/>
    </source>
</evidence>
<dbReference type="RefSeq" id="WP_119909278.1">
    <property type="nucleotide sequence ID" value="NZ_QZCH01000002.1"/>
</dbReference>
<evidence type="ECO:0000313" key="2">
    <source>
        <dbReference type="EMBL" id="RJG50476.1"/>
    </source>
</evidence>
<accession>A0A418YIK2</accession>
<comment type="caution">
    <text evidence="2">The sequence shown here is derived from an EMBL/GenBank/DDBJ whole genome shotgun (WGS) entry which is preliminary data.</text>
</comment>
<dbReference type="Proteomes" id="UP000283255">
    <property type="component" value="Unassembled WGS sequence"/>
</dbReference>
<sequence length="368" mass="42280">MAVAKWIGLMVLLFTSHVFAQQSQVTASNIFTSEQVAKVERSHKLKERFDVLLPLFLDSELEALNYNLTTLPVIQREYLFYLFCQYAMDVNYLDDKTQAWLEQLAMARPTALTEKQHDADFVVSEPAFDYPAQARAALKSWRDKHQHLDFHRQLSQGQLEVEAIFNSNNPYLNEQQASLARVLPMQTPKRLLWLEDQIQQPSVFFADNLIIATMANLNSSEALYRRLWLRPVDQYSMEAAWWVKNNYPSQQAFELLKIAAKNPELTEHAWQLMAELKPMPSAAEAYLVSALASDDMGEVAAQVLAQLNDRNVLTRLVKIVTEGDPAKNQTQNAWLSLFLNNSSEARKLIKQLFELDSIRKNYGPVQQQ</sequence>
<keyword evidence="1" id="KW-0732">Signal</keyword>
<keyword evidence="3" id="KW-1185">Reference proteome</keyword>
<dbReference type="EMBL" id="QZCH01000002">
    <property type="protein sequence ID" value="RJG50476.1"/>
    <property type="molecule type" value="Genomic_DNA"/>
</dbReference>
<feature type="chain" id="PRO_5019026509" description="HEAT repeat domain-containing protein" evidence="1">
    <location>
        <begin position="21"/>
        <end position="368"/>
    </location>
</feature>
<name>A0A418YIK2_9GAMM</name>
<proteinExistence type="predicted"/>
<dbReference type="AlphaFoldDB" id="A0A418YIK2"/>
<protein>
    <recommendedName>
        <fullName evidence="4">HEAT repeat domain-containing protein</fullName>
    </recommendedName>
</protein>
<evidence type="ECO:0008006" key="4">
    <source>
        <dbReference type="Google" id="ProtNLM"/>
    </source>
</evidence>
<dbReference type="OrthoDB" id="5825090at2"/>
<organism evidence="2 3">
    <name type="scientific">Motilimonas pumila</name>
    <dbReference type="NCBI Taxonomy" id="2303987"/>
    <lineage>
        <taxon>Bacteria</taxon>
        <taxon>Pseudomonadati</taxon>
        <taxon>Pseudomonadota</taxon>
        <taxon>Gammaproteobacteria</taxon>
        <taxon>Alteromonadales</taxon>
        <taxon>Alteromonadales genera incertae sedis</taxon>
        <taxon>Motilimonas</taxon>
    </lineage>
</organism>
<evidence type="ECO:0000256" key="1">
    <source>
        <dbReference type="SAM" id="SignalP"/>
    </source>
</evidence>
<reference evidence="2 3" key="1">
    <citation type="submission" date="2018-09" db="EMBL/GenBank/DDBJ databases">
        <authorList>
            <person name="Wang F."/>
        </authorList>
    </citation>
    <scope>NUCLEOTIDE SEQUENCE [LARGE SCALE GENOMIC DNA]</scope>
    <source>
        <strain evidence="2 3">PLHSC7-2</strain>
    </source>
</reference>
<reference evidence="2 3" key="2">
    <citation type="submission" date="2019-01" db="EMBL/GenBank/DDBJ databases">
        <title>Motilimonas pumilus sp. nov., isolated from the gut of sea cucumber (Apostichopus japonicus).</title>
        <authorList>
            <person name="Wang F.-Q."/>
            <person name="Ren L.-H."/>
            <person name="Lin Y.-W."/>
            <person name="Sun G.-H."/>
            <person name="Du Z.-J."/>
            <person name="Zhao J.-X."/>
            <person name="Liu X.-J."/>
            <person name="Liu L.-J."/>
        </authorList>
    </citation>
    <scope>NUCLEOTIDE SEQUENCE [LARGE SCALE GENOMIC DNA]</scope>
    <source>
        <strain evidence="2 3">PLHSC7-2</strain>
    </source>
</reference>
<feature type="signal peptide" evidence="1">
    <location>
        <begin position="1"/>
        <end position="20"/>
    </location>
</feature>
<gene>
    <name evidence="2" type="ORF">D1Z90_03065</name>
</gene>